<name>A0A498PWL3_9MYCO</name>
<evidence type="ECO:0000313" key="2">
    <source>
        <dbReference type="EMBL" id="VBA38146.1"/>
    </source>
</evidence>
<keyword evidence="1" id="KW-0812">Transmembrane</keyword>
<protein>
    <submittedName>
        <fullName evidence="2">Uncharacterized protein</fullName>
    </submittedName>
</protein>
<organism evidence="2 3">
    <name type="scientific">Mycobacterium attenuatum</name>
    <dbReference type="NCBI Taxonomy" id="2341086"/>
    <lineage>
        <taxon>Bacteria</taxon>
        <taxon>Bacillati</taxon>
        <taxon>Actinomycetota</taxon>
        <taxon>Actinomycetes</taxon>
        <taxon>Mycobacteriales</taxon>
        <taxon>Mycobacteriaceae</taxon>
        <taxon>Mycobacterium</taxon>
    </lineage>
</organism>
<dbReference type="Proteomes" id="UP000273307">
    <property type="component" value="Unassembled WGS sequence"/>
</dbReference>
<keyword evidence="3" id="KW-1185">Reference proteome</keyword>
<evidence type="ECO:0000313" key="3">
    <source>
        <dbReference type="Proteomes" id="UP000273307"/>
    </source>
</evidence>
<proteinExistence type="predicted"/>
<keyword evidence="1" id="KW-1133">Transmembrane helix</keyword>
<dbReference type="AlphaFoldDB" id="A0A498PWL3"/>
<sequence>MIFQSGAGRRSRLLRQRRHIRRHLLNRRRARQISRRFARVGVDIPVARLQAIAAGAPVASDELADIDFALIATKFTRENRRAALERGRRRCARWLLIAGVAMGELCLMALLGLVVLSLALHQAHM</sequence>
<evidence type="ECO:0000256" key="1">
    <source>
        <dbReference type="SAM" id="Phobius"/>
    </source>
</evidence>
<dbReference type="EMBL" id="UPHP01000054">
    <property type="protein sequence ID" value="VBA38146.1"/>
    <property type="molecule type" value="Genomic_DNA"/>
</dbReference>
<keyword evidence="1" id="KW-0472">Membrane</keyword>
<reference evidence="2 3" key="1">
    <citation type="submission" date="2018-09" db="EMBL/GenBank/DDBJ databases">
        <authorList>
            <person name="Tagini F."/>
        </authorList>
    </citation>
    <scope>NUCLEOTIDE SEQUENCE [LARGE SCALE GENOMIC DNA]</scope>
    <source>
        <strain evidence="2 3">MK136</strain>
    </source>
</reference>
<gene>
    <name evidence="2" type="ORF">LAUMK136_02299</name>
</gene>
<feature type="transmembrane region" description="Helical" evidence="1">
    <location>
        <begin position="94"/>
        <end position="120"/>
    </location>
</feature>
<accession>A0A498PWL3</accession>